<feature type="transmembrane region" description="Helical" evidence="1">
    <location>
        <begin position="32"/>
        <end position="50"/>
    </location>
</feature>
<proteinExistence type="predicted"/>
<dbReference type="VEuPathDB" id="TriTrypDB:ADEAN_000349400"/>
<protein>
    <submittedName>
        <fullName evidence="2">Uncharacterized protein</fullName>
    </submittedName>
</protein>
<dbReference type="Proteomes" id="UP000515908">
    <property type="component" value="Chromosome 06"/>
</dbReference>
<feature type="transmembrane region" description="Helical" evidence="1">
    <location>
        <begin position="87"/>
        <end position="104"/>
    </location>
</feature>
<keyword evidence="1" id="KW-0812">Transmembrane</keyword>
<feature type="transmembrane region" description="Helical" evidence="1">
    <location>
        <begin position="6"/>
        <end position="25"/>
    </location>
</feature>
<dbReference type="AlphaFoldDB" id="S9VX53"/>
<organism evidence="2 3">
    <name type="scientific">Angomonas deanei</name>
    <dbReference type="NCBI Taxonomy" id="59799"/>
    <lineage>
        <taxon>Eukaryota</taxon>
        <taxon>Discoba</taxon>
        <taxon>Euglenozoa</taxon>
        <taxon>Kinetoplastea</taxon>
        <taxon>Metakinetoplastina</taxon>
        <taxon>Trypanosomatida</taxon>
        <taxon>Trypanosomatidae</taxon>
        <taxon>Strigomonadinae</taxon>
        <taxon>Angomonas</taxon>
    </lineage>
</organism>
<sequence length="116" mass="13133">MYVPYEVTAGIFTGVNAFVSVACWLHTSRRTMLITGGLNSLVGAFAIYVYPFDYKLSNFNLGAASLCAGGQYVLHGMRTPHLMQGKVVNALYWLWVLGLFGYSYERFRWVRALKYD</sequence>
<evidence type="ECO:0000313" key="2">
    <source>
        <dbReference type="EMBL" id="CAD2216036.1"/>
    </source>
</evidence>
<gene>
    <name evidence="2" type="ORF">ADEAN_000349400</name>
</gene>
<keyword evidence="1" id="KW-0472">Membrane</keyword>
<keyword evidence="1" id="KW-1133">Transmembrane helix</keyword>
<accession>S9VX53</accession>
<reference evidence="2 3" key="1">
    <citation type="submission" date="2020-08" db="EMBL/GenBank/DDBJ databases">
        <authorList>
            <person name="Newling K."/>
            <person name="Davey J."/>
            <person name="Forrester S."/>
        </authorList>
    </citation>
    <scope>NUCLEOTIDE SEQUENCE [LARGE SCALE GENOMIC DNA]</scope>
    <source>
        <strain evidence="3">Crithidia deanei Carvalho (ATCC PRA-265)</strain>
    </source>
</reference>
<dbReference type="EMBL" id="LR877150">
    <property type="protein sequence ID" value="CAD2216036.1"/>
    <property type="molecule type" value="Genomic_DNA"/>
</dbReference>
<name>S9VX53_9TRYP</name>
<dbReference type="OrthoDB" id="270160at2759"/>
<keyword evidence="3" id="KW-1185">Reference proteome</keyword>
<evidence type="ECO:0000313" key="3">
    <source>
        <dbReference type="Proteomes" id="UP000515908"/>
    </source>
</evidence>
<evidence type="ECO:0000256" key="1">
    <source>
        <dbReference type="SAM" id="Phobius"/>
    </source>
</evidence>